<reference evidence="2 3" key="1">
    <citation type="submission" date="2019-03" db="EMBL/GenBank/DDBJ databases">
        <title>Genomic Encyclopedia of Type Strains, Phase IV (KMG-IV): sequencing the most valuable type-strain genomes for metagenomic binning, comparative biology and taxonomic classification.</title>
        <authorList>
            <person name="Goeker M."/>
        </authorList>
    </citation>
    <scope>NUCLEOTIDE SEQUENCE [LARGE SCALE GENOMIC DNA]</scope>
    <source>
        <strain evidence="2 3">DSM 100048</strain>
    </source>
</reference>
<protein>
    <submittedName>
        <fullName evidence="2">Uncharacterized protein</fullName>
    </submittedName>
</protein>
<evidence type="ECO:0000313" key="3">
    <source>
        <dbReference type="Proteomes" id="UP000294692"/>
    </source>
</evidence>
<proteinExistence type="predicted"/>
<dbReference type="Proteomes" id="UP000294692">
    <property type="component" value="Unassembled WGS sequence"/>
</dbReference>
<comment type="caution">
    <text evidence="2">The sequence shown here is derived from an EMBL/GenBank/DDBJ whole genome shotgun (WGS) entry which is preliminary data.</text>
</comment>
<evidence type="ECO:0000313" key="2">
    <source>
        <dbReference type="EMBL" id="TCV01588.1"/>
    </source>
</evidence>
<dbReference type="AlphaFoldDB" id="A0A4R3VD71"/>
<keyword evidence="1" id="KW-1133">Transmembrane helix</keyword>
<evidence type="ECO:0000256" key="1">
    <source>
        <dbReference type="SAM" id="Phobius"/>
    </source>
</evidence>
<organism evidence="2 3">
    <name type="scientific">Paracandidimonas soli</name>
    <dbReference type="NCBI Taxonomy" id="1917182"/>
    <lineage>
        <taxon>Bacteria</taxon>
        <taxon>Pseudomonadati</taxon>
        <taxon>Pseudomonadota</taxon>
        <taxon>Betaproteobacteria</taxon>
        <taxon>Burkholderiales</taxon>
        <taxon>Alcaligenaceae</taxon>
        <taxon>Paracandidimonas</taxon>
    </lineage>
</organism>
<keyword evidence="1" id="KW-0472">Membrane</keyword>
<name>A0A4R3VD71_9BURK</name>
<feature type="transmembrane region" description="Helical" evidence="1">
    <location>
        <begin position="6"/>
        <end position="27"/>
    </location>
</feature>
<accession>A0A4R3VD71</accession>
<dbReference type="EMBL" id="SMBX01000002">
    <property type="protein sequence ID" value="TCV01588.1"/>
    <property type="molecule type" value="Genomic_DNA"/>
</dbReference>
<keyword evidence="1" id="KW-0812">Transmembrane</keyword>
<keyword evidence="3" id="KW-1185">Reference proteome</keyword>
<gene>
    <name evidence="2" type="ORF">EV686_102301</name>
</gene>
<sequence length="31" mass="3242">MLDSALSVFLLTLGGGIIATLLVIAAWEQKP</sequence>